<dbReference type="Proteomes" id="UP000307657">
    <property type="component" value="Unassembled WGS sequence"/>
</dbReference>
<dbReference type="OrthoDB" id="1327497at2"/>
<organism evidence="1 2">
    <name type="scientific">Pontimicrobium aquaticum</name>
    <dbReference type="NCBI Taxonomy" id="2565367"/>
    <lineage>
        <taxon>Bacteria</taxon>
        <taxon>Pseudomonadati</taxon>
        <taxon>Bacteroidota</taxon>
        <taxon>Flavobacteriia</taxon>
        <taxon>Flavobacteriales</taxon>
        <taxon>Flavobacteriaceae</taxon>
        <taxon>Pontimicrobium</taxon>
    </lineage>
</organism>
<proteinExistence type="predicted"/>
<evidence type="ECO:0000313" key="1">
    <source>
        <dbReference type="EMBL" id="TJY33386.1"/>
    </source>
</evidence>
<keyword evidence="2" id="KW-1185">Reference proteome</keyword>
<comment type="caution">
    <text evidence="1">The sequence shown here is derived from an EMBL/GenBank/DDBJ whole genome shotgun (WGS) entry which is preliminary data.</text>
</comment>
<reference evidence="1 2" key="1">
    <citation type="submission" date="2019-04" db="EMBL/GenBank/DDBJ databases">
        <title>Lacinutrix sp. nov., isolated from marine water.</title>
        <authorList>
            <person name="Kim W."/>
        </authorList>
    </citation>
    <scope>NUCLEOTIDE SEQUENCE [LARGE SCALE GENOMIC DNA]</scope>
    <source>
        <strain evidence="1 2">CAU 1491</strain>
    </source>
</reference>
<protein>
    <submittedName>
        <fullName evidence="1">Uncharacterized protein</fullName>
    </submittedName>
</protein>
<dbReference type="EMBL" id="SUPL01000007">
    <property type="protein sequence ID" value="TJY33386.1"/>
    <property type="molecule type" value="Genomic_DNA"/>
</dbReference>
<sequence>MEIYNATAKTKSGELRVTKGIGALLITSSRKVSELVNEKITVFVERQDGNVKILNKVLLKDFILASTFADGLVAGDTANSVGLSALCEIAKFVNMQTGESSGGAIPLAGDEVIIVELTDLVSAQTYTVNGIEYPQIANAFVSSERKTINSDETVRELIVQHRNVMVLGSKSVLESIDMRFSNGRNVTYTKKEIEAISNDVEGIFGFDIDGTVYSDAGSSLVIPLVEVDSIQIEKTAGTSMELTLMSV</sequence>
<name>A0A4U0EP42_9FLAO</name>
<gene>
    <name evidence="1" type="ORF">E5167_12865</name>
</gene>
<evidence type="ECO:0000313" key="2">
    <source>
        <dbReference type="Proteomes" id="UP000307657"/>
    </source>
</evidence>
<accession>A0A4U0EP42</accession>
<dbReference type="RefSeq" id="WP_136844564.1">
    <property type="nucleotide sequence ID" value="NZ_SUPL01000007.1"/>
</dbReference>
<dbReference type="AlphaFoldDB" id="A0A4U0EP42"/>